<dbReference type="RefSeq" id="WP_186813507.1">
    <property type="nucleotide sequence ID" value="NZ_BJYM01000001.1"/>
</dbReference>
<keyword evidence="2" id="KW-1185">Reference proteome</keyword>
<sequence>MPSRTAMNFQSGSLHIVQLSNYQILTMNIQIIKSIVDWTARKFHIAGPFALAITNRLLELGWIRHGKVHRSIKVTELGHTEVTKEFGFDLLS</sequence>
<name>A0A511ZCX4_9BACI</name>
<dbReference type="STRING" id="582851.GCA_900162665_02271"/>
<accession>A0A511ZCX4</accession>
<gene>
    <name evidence="1" type="ORF">OSO01_00470</name>
</gene>
<evidence type="ECO:0000313" key="2">
    <source>
        <dbReference type="Proteomes" id="UP000321558"/>
    </source>
</evidence>
<dbReference type="AlphaFoldDB" id="A0A511ZCX4"/>
<comment type="caution">
    <text evidence="1">The sequence shown here is derived from an EMBL/GenBank/DDBJ whole genome shotgun (WGS) entry which is preliminary data.</text>
</comment>
<dbReference type="Proteomes" id="UP000321558">
    <property type="component" value="Unassembled WGS sequence"/>
</dbReference>
<proteinExistence type="predicted"/>
<reference evidence="1 2" key="1">
    <citation type="submission" date="2019-07" db="EMBL/GenBank/DDBJ databases">
        <title>Whole genome shotgun sequence of Oceanobacillus sojae NBRC 105379.</title>
        <authorList>
            <person name="Hosoyama A."/>
            <person name="Uohara A."/>
            <person name="Ohji S."/>
            <person name="Ichikawa N."/>
        </authorList>
    </citation>
    <scope>NUCLEOTIDE SEQUENCE [LARGE SCALE GENOMIC DNA]</scope>
    <source>
        <strain evidence="1 2">NBRC 105379</strain>
    </source>
</reference>
<evidence type="ECO:0008006" key="3">
    <source>
        <dbReference type="Google" id="ProtNLM"/>
    </source>
</evidence>
<organism evidence="1 2">
    <name type="scientific">Oceanobacillus sojae</name>
    <dbReference type="NCBI Taxonomy" id="582851"/>
    <lineage>
        <taxon>Bacteria</taxon>
        <taxon>Bacillati</taxon>
        <taxon>Bacillota</taxon>
        <taxon>Bacilli</taxon>
        <taxon>Bacillales</taxon>
        <taxon>Bacillaceae</taxon>
        <taxon>Oceanobacillus</taxon>
    </lineage>
</organism>
<evidence type="ECO:0000313" key="1">
    <source>
        <dbReference type="EMBL" id="GEN85308.1"/>
    </source>
</evidence>
<protein>
    <recommendedName>
        <fullName evidence="3">ArsR family transcriptional regulator</fullName>
    </recommendedName>
</protein>
<dbReference type="EMBL" id="BJYM01000001">
    <property type="protein sequence ID" value="GEN85308.1"/>
    <property type="molecule type" value="Genomic_DNA"/>
</dbReference>